<reference evidence="6" key="1">
    <citation type="journal article" date="2020" name="mSystems">
        <title>Genome- and Community-Level Interaction Insights into Carbon Utilization and Element Cycling Functions of Hydrothermarchaeota in Hydrothermal Sediment.</title>
        <authorList>
            <person name="Zhou Z."/>
            <person name="Liu Y."/>
            <person name="Xu W."/>
            <person name="Pan J."/>
            <person name="Luo Z.H."/>
            <person name="Li M."/>
        </authorList>
    </citation>
    <scope>NUCLEOTIDE SEQUENCE</scope>
    <source>
        <strain evidence="6">SpSt-629</strain>
    </source>
</reference>
<dbReference type="PANTHER" id="PTHR22600:SF57">
    <property type="entry name" value="BETA-N-ACETYLHEXOSAMINIDASE"/>
    <property type="match status" value="1"/>
</dbReference>
<dbReference type="PRINTS" id="PR00738">
    <property type="entry name" value="GLHYDRLASE20"/>
</dbReference>
<comment type="similarity">
    <text evidence="2">Belongs to the glycosyl hydrolase 20 family.</text>
</comment>
<dbReference type="AlphaFoldDB" id="A0A832AM43"/>
<dbReference type="Pfam" id="PF00728">
    <property type="entry name" value="Glyco_hydro_20"/>
    <property type="match status" value="1"/>
</dbReference>
<dbReference type="InterPro" id="IPR015883">
    <property type="entry name" value="Glyco_hydro_20_cat"/>
</dbReference>
<evidence type="ECO:0000259" key="5">
    <source>
        <dbReference type="Pfam" id="PF00728"/>
    </source>
</evidence>
<dbReference type="SUPFAM" id="SSF51445">
    <property type="entry name" value="(Trans)glycosidases"/>
    <property type="match status" value="1"/>
</dbReference>
<dbReference type="GO" id="GO:0004563">
    <property type="term" value="F:beta-N-acetylhexosaminidase activity"/>
    <property type="evidence" value="ECO:0007669"/>
    <property type="project" value="UniProtKB-EC"/>
</dbReference>
<dbReference type="GO" id="GO:0005975">
    <property type="term" value="P:carbohydrate metabolic process"/>
    <property type="evidence" value="ECO:0007669"/>
    <property type="project" value="InterPro"/>
</dbReference>
<dbReference type="CDD" id="cd06565">
    <property type="entry name" value="GH20_GcnA-like"/>
    <property type="match status" value="1"/>
</dbReference>
<evidence type="ECO:0000313" key="6">
    <source>
        <dbReference type="EMBL" id="HFQ79340.1"/>
    </source>
</evidence>
<name>A0A832AM43_9CREN</name>
<dbReference type="GO" id="GO:0016020">
    <property type="term" value="C:membrane"/>
    <property type="evidence" value="ECO:0007669"/>
    <property type="project" value="TreeGrafter"/>
</dbReference>
<accession>A0A832AM43</accession>
<feature type="non-terminal residue" evidence="6">
    <location>
        <position position="483"/>
    </location>
</feature>
<dbReference type="InterPro" id="IPR017853">
    <property type="entry name" value="GH"/>
</dbReference>
<dbReference type="PANTHER" id="PTHR22600">
    <property type="entry name" value="BETA-HEXOSAMINIDASE"/>
    <property type="match status" value="1"/>
</dbReference>
<keyword evidence="4" id="KW-0378">Hydrolase</keyword>
<organism evidence="6">
    <name type="scientific">Ignisphaera aggregans</name>
    <dbReference type="NCBI Taxonomy" id="334771"/>
    <lineage>
        <taxon>Archaea</taxon>
        <taxon>Thermoproteota</taxon>
        <taxon>Thermoprotei</taxon>
        <taxon>Desulfurococcales</taxon>
        <taxon>Desulfurococcaceae</taxon>
        <taxon>Ignisphaera</taxon>
    </lineage>
</organism>
<dbReference type="GO" id="GO:0030203">
    <property type="term" value="P:glycosaminoglycan metabolic process"/>
    <property type="evidence" value="ECO:0007669"/>
    <property type="project" value="TreeGrafter"/>
</dbReference>
<gene>
    <name evidence="6" type="ORF">ENT99_06560</name>
</gene>
<protein>
    <recommendedName>
        <fullName evidence="3">beta-N-acetylhexosaminidase</fullName>
        <ecNumber evidence="3">3.2.1.52</ecNumber>
    </recommendedName>
</protein>
<sequence>MNRGRPILVPEPKKIRFSGRWYNFNGFTNMSSFLMKEFGVSLGRWEIVREGVDVDRVYIVVEENRVRFYGDERIAYATILQLVKQYRDRLPEVEIEEKMSFRFRGFHLDVARGGVPTVETLKKILRLLFLLKYNYFALYLEDLFPWNKYPDIGVLRGRYTEDELREVVEYGLKLGIEVFPSLELCGHMENILLLPSYSMLSEWWHPREGVINVIDSKAREFVHNLLEEVLNFFPGKYIHIGGDEVWALGRGRSLDIPREFRGPQLYEEYYRELISIVRSKGKIPMIWGDMIMSAYMREDEARYWRKLIESSIWRDTIIVNWDYGVNPKNYFVEKIRILSTRGLKQVVAPGLWNWNRFYPDFITALSNIESFLSAAREEGVEGFLITAWGDDGAECLFSFLEPLLLASIEIAEGTGEWEDKWVSLIGEDPKVLNVRKIFGKVSTVVHRWREYWGIWLPKHILLKTDILKLVKYYSREDIEKLVP</sequence>
<evidence type="ECO:0000256" key="4">
    <source>
        <dbReference type="ARBA" id="ARBA00022801"/>
    </source>
</evidence>
<proteinExistence type="inferred from homology"/>
<dbReference type="EMBL" id="DTAU01000128">
    <property type="protein sequence ID" value="HFQ79340.1"/>
    <property type="molecule type" value="Genomic_DNA"/>
</dbReference>
<feature type="domain" description="Glycoside hydrolase family 20 catalytic" evidence="5">
    <location>
        <begin position="101"/>
        <end position="306"/>
    </location>
</feature>
<comment type="catalytic activity">
    <reaction evidence="1">
        <text>Hydrolysis of terminal non-reducing N-acetyl-D-hexosamine residues in N-acetyl-beta-D-hexosaminides.</text>
        <dbReference type="EC" id="3.2.1.52"/>
    </reaction>
</comment>
<dbReference type="InterPro" id="IPR025705">
    <property type="entry name" value="Beta_hexosaminidase_sua/sub"/>
</dbReference>
<evidence type="ECO:0000256" key="3">
    <source>
        <dbReference type="ARBA" id="ARBA00012663"/>
    </source>
</evidence>
<evidence type="ECO:0000256" key="2">
    <source>
        <dbReference type="ARBA" id="ARBA00006285"/>
    </source>
</evidence>
<evidence type="ECO:0000256" key="1">
    <source>
        <dbReference type="ARBA" id="ARBA00001231"/>
    </source>
</evidence>
<comment type="caution">
    <text evidence="6">The sequence shown here is derived from an EMBL/GenBank/DDBJ whole genome shotgun (WGS) entry which is preliminary data.</text>
</comment>
<dbReference type="EC" id="3.2.1.52" evidence="3"/>
<dbReference type="Gene3D" id="3.20.20.80">
    <property type="entry name" value="Glycosidases"/>
    <property type="match status" value="1"/>
</dbReference>